<gene>
    <name evidence="2" type="ORF">IWQ62_001735</name>
</gene>
<keyword evidence="3" id="KW-1185">Reference proteome</keyword>
<evidence type="ECO:0000256" key="1">
    <source>
        <dbReference type="SAM" id="MobiDB-lite"/>
    </source>
</evidence>
<protein>
    <submittedName>
        <fullName evidence="2">Uncharacterized protein</fullName>
    </submittedName>
</protein>
<proteinExistence type="predicted"/>
<dbReference type="EMBL" id="JANBPY010000307">
    <property type="protein sequence ID" value="KAJ1967629.1"/>
    <property type="molecule type" value="Genomic_DNA"/>
</dbReference>
<dbReference type="OrthoDB" id="5629069at2759"/>
<feature type="compositionally biased region" description="Low complexity" evidence="1">
    <location>
        <begin position="95"/>
        <end position="109"/>
    </location>
</feature>
<accession>A0A9W8E880</accession>
<feature type="compositionally biased region" description="Polar residues" evidence="1">
    <location>
        <begin position="78"/>
        <end position="94"/>
    </location>
</feature>
<feature type="region of interest" description="Disordered" evidence="1">
    <location>
        <begin position="55"/>
        <end position="145"/>
    </location>
</feature>
<dbReference type="Proteomes" id="UP001150925">
    <property type="component" value="Unassembled WGS sequence"/>
</dbReference>
<organism evidence="2 3">
    <name type="scientific">Dispira parvispora</name>
    <dbReference type="NCBI Taxonomy" id="1520584"/>
    <lineage>
        <taxon>Eukaryota</taxon>
        <taxon>Fungi</taxon>
        <taxon>Fungi incertae sedis</taxon>
        <taxon>Zoopagomycota</taxon>
        <taxon>Kickxellomycotina</taxon>
        <taxon>Dimargaritomycetes</taxon>
        <taxon>Dimargaritales</taxon>
        <taxon>Dimargaritaceae</taxon>
        <taxon>Dispira</taxon>
    </lineage>
</organism>
<evidence type="ECO:0000313" key="3">
    <source>
        <dbReference type="Proteomes" id="UP001150925"/>
    </source>
</evidence>
<name>A0A9W8E880_9FUNG</name>
<sequence length="145" mass="15471">MAAYFNRRKSSHSMVNLNSFKLDIPRKDSDGSVGGDFMSPMDTTANRIFFVEKPVVNPPPQAHHNGIDSQLRPGLLPDTSQGSTLPNCSTASLPSFNSTSTLANSAASSPVHTNEKEKLNASGTVCPKCQYGSTTVQDSPKGKSK</sequence>
<evidence type="ECO:0000313" key="2">
    <source>
        <dbReference type="EMBL" id="KAJ1967629.1"/>
    </source>
</evidence>
<comment type="caution">
    <text evidence="2">The sequence shown here is derived from an EMBL/GenBank/DDBJ whole genome shotgun (WGS) entry which is preliminary data.</text>
</comment>
<dbReference type="AlphaFoldDB" id="A0A9W8E880"/>
<reference evidence="2" key="1">
    <citation type="submission" date="2022-07" db="EMBL/GenBank/DDBJ databases">
        <title>Phylogenomic reconstructions and comparative analyses of Kickxellomycotina fungi.</title>
        <authorList>
            <person name="Reynolds N.K."/>
            <person name="Stajich J.E."/>
            <person name="Barry K."/>
            <person name="Grigoriev I.V."/>
            <person name="Crous P."/>
            <person name="Smith M.E."/>
        </authorList>
    </citation>
    <scope>NUCLEOTIDE SEQUENCE</scope>
    <source>
        <strain evidence="2">RSA 1196</strain>
    </source>
</reference>